<proteinExistence type="predicted"/>
<dbReference type="Proteomes" id="UP000294662">
    <property type="component" value="Unassembled WGS sequence"/>
</dbReference>
<sequence length="133" mass="15577">METRLPTFQRLDQKVQTFSLLQHHSFNELLGKAGARNRARNEMSNEIYSFGNRYRFDFGQVDLSCTILISGFFRHPYRNKMKWSGKTGPADKMYPTLMMGDTNNQETQLSVKFKGEEDQELIQWINFPTIRSA</sequence>
<name>A0A4V2Z6Q8_9RHOB</name>
<evidence type="ECO:0000313" key="1">
    <source>
        <dbReference type="EMBL" id="TDE32926.1"/>
    </source>
</evidence>
<accession>A0A4V2Z6Q8</accession>
<keyword evidence="2" id="KW-1185">Reference proteome</keyword>
<dbReference type="EMBL" id="SMFP01000044">
    <property type="protein sequence ID" value="TDE32926.1"/>
    <property type="molecule type" value="Genomic_DNA"/>
</dbReference>
<gene>
    <name evidence="1" type="ORF">E1B25_21810</name>
</gene>
<comment type="caution">
    <text evidence="1">The sequence shown here is derived from an EMBL/GenBank/DDBJ whole genome shotgun (WGS) entry which is preliminary data.</text>
</comment>
<organism evidence="1 2">
    <name type="scientific">Antarcticimicrobium sediminis</name>
    <dbReference type="NCBI Taxonomy" id="2546227"/>
    <lineage>
        <taxon>Bacteria</taxon>
        <taxon>Pseudomonadati</taxon>
        <taxon>Pseudomonadota</taxon>
        <taxon>Alphaproteobacteria</taxon>
        <taxon>Rhodobacterales</taxon>
        <taxon>Paracoccaceae</taxon>
        <taxon>Antarcticimicrobium</taxon>
    </lineage>
</organism>
<protein>
    <submittedName>
        <fullName evidence="1">Uncharacterized protein</fullName>
    </submittedName>
</protein>
<reference evidence="1 2" key="1">
    <citation type="submission" date="2019-03" db="EMBL/GenBank/DDBJ databases">
        <authorList>
            <person name="Zhang S."/>
        </authorList>
    </citation>
    <scope>NUCLEOTIDE SEQUENCE [LARGE SCALE GENOMIC DNA]</scope>
    <source>
        <strain evidence="1 2">S4J41</strain>
    </source>
</reference>
<evidence type="ECO:0000313" key="2">
    <source>
        <dbReference type="Proteomes" id="UP000294662"/>
    </source>
</evidence>
<dbReference type="AlphaFoldDB" id="A0A4V2Z6Q8"/>
<dbReference type="RefSeq" id="WP_132831668.1">
    <property type="nucleotide sequence ID" value="NZ_SMFP01000044.1"/>
</dbReference>